<sequence length="259" mass="28779">MGLGEGEYEPRVVHQFLDLAYRYVGDVLGDAQVYADHAAKPQRDAAAVRLAIQAKVNFSFSQPPPREIVADDAMRVQLGQKIDIQFSPCLVRNVQLSPQYHVYFKLSFVRFDTLRRSSQIIAQKGEHLLEPQIRSLCLCHRADKVLLELARSRNKIPLPKSIAPPGSIPLPPEQDTLLSENYQLLPALKPPTQIEEAEDDNEGTNASPGNPSPSYPQDQRGSEQHQPQSQSQRVSFQLNAVAAAAAKRPLVTIDQLNMG</sequence>
<dbReference type="Pfam" id="PF02291">
    <property type="entry name" value="TFIID-31kDa"/>
    <property type="match status" value="1"/>
</dbReference>
<dbReference type="GO" id="GO:0000124">
    <property type="term" value="C:SAGA complex"/>
    <property type="evidence" value="ECO:0007669"/>
    <property type="project" value="TreeGrafter"/>
</dbReference>
<dbReference type="GO" id="GO:0003713">
    <property type="term" value="F:transcription coactivator activity"/>
    <property type="evidence" value="ECO:0007669"/>
    <property type="project" value="TreeGrafter"/>
</dbReference>
<evidence type="ECO:0000256" key="5">
    <source>
        <dbReference type="ARBA" id="ARBA00023242"/>
    </source>
</evidence>
<dbReference type="SUPFAM" id="SSF47113">
    <property type="entry name" value="Histone-fold"/>
    <property type="match status" value="1"/>
</dbReference>
<name>N1QPR3_AEGTA</name>
<comment type="subcellular location">
    <subcellularLocation>
        <location evidence="1">Nucleus</location>
    </subcellularLocation>
</comment>
<feature type="region of interest" description="Disordered" evidence="6">
    <location>
        <begin position="195"/>
        <end position="235"/>
    </location>
</feature>
<evidence type="ECO:0000313" key="7">
    <source>
        <dbReference type="EnsemblPlants" id="EMT01905"/>
    </source>
</evidence>
<dbReference type="ExpressionAtlas" id="N1QPR3">
    <property type="expression patterns" value="baseline"/>
</dbReference>
<dbReference type="Gene3D" id="1.10.20.10">
    <property type="entry name" value="Histone, subunit A"/>
    <property type="match status" value="1"/>
</dbReference>
<evidence type="ECO:0000256" key="2">
    <source>
        <dbReference type="ARBA" id="ARBA00007646"/>
    </source>
</evidence>
<keyword evidence="5" id="KW-0539">Nucleus</keyword>
<organism evidence="7">
    <name type="scientific">Aegilops tauschii</name>
    <name type="common">Tausch's goatgrass</name>
    <name type="synonym">Aegilops squarrosa</name>
    <dbReference type="NCBI Taxonomy" id="37682"/>
    <lineage>
        <taxon>Eukaryota</taxon>
        <taxon>Viridiplantae</taxon>
        <taxon>Streptophyta</taxon>
        <taxon>Embryophyta</taxon>
        <taxon>Tracheophyta</taxon>
        <taxon>Spermatophyta</taxon>
        <taxon>Magnoliopsida</taxon>
        <taxon>Liliopsida</taxon>
        <taxon>Poales</taxon>
        <taxon>Poaceae</taxon>
        <taxon>BOP clade</taxon>
        <taxon>Pooideae</taxon>
        <taxon>Triticodae</taxon>
        <taxon>Triticeae</taxon>
        <taxon>Triticinae</taxon>
        <taxon>Aegilops</taxon>
    </lineage>
</organism>
<evidence type="ECO:0000256" key="1">
    <source>
        <dbReference type="ARBA" id="ARBA00004123"/>
    </source>
</evidence>
<dbReference type="InterPro" id="IPR003162">
    <property type="entry name" value="TFIID-31"/>
</dbReference>
<dbReference type="GO" id="GO:0046982">
    <property type="term" value="F:protein heterodimerization activity"/>
    <property type="evidence" value="ECO:0007669"/>
    <property type="project" value="InterPro"/>
</dbReference>
<dbReference type="InterPro" id="IPR051431">
    <property type="entry name" value="TFIID_subunit_9"/>
</dbReference>
<dbReference type="AlphaFoldDB" id="N1QPR3"/>
<comment type="similarity">
    <text evidence="2">Belongs to the TAF9 family.</text>
</comment>
<dbReference type="CDD" id="cd07979">
    <property type="entry name" value="HFD_TAF9"/>
    <property type="match status" value="1"/>
</dbReference>
<evidence type="ECO:0000256" key="3">
    <source>
        <dbReference type="ARBA" id="ARBA00023015"/>
    </source>
</evidence>
<evidence type="ECO:0000256" key="4">
    <source>
        <dbReference type="ARBA" id="ARBA00023163"/>
    </source>
</evidence>
<proteinExistence type="inferred from homology"/>
<dbReference type="GO" id="GO:0005669">
    <property type="term" value="C:transcription factor TFIID complex"/>
    <property type="evidence" value="ECO:0007669"/>
    <property type="project" value="TreeGrafter"/>
</dbReference>
<dbReference type="EnsemblPlants" id="EMT01905">
    <property type="protein sequence ID" value="EMT01905"/>
    <property type="gene ID" value="F775_15449"/>
</dbReference>
<keyword evidence="4" id="KW-0804">Transcription</keyword>
<dbReference type="PANTHER" id="PTHR48068">
    <property type="entry name" value="TAF9 RNA POLYMERASE II, TATA BOX-BINDING PROTEIN (TBP)-ASSOCIATED FACTOR"/>
    <property type="match status" value="1"/>
</dbReference>
<keyword evidence="3" id="KW-0805">Transcription regulation</keyword>
<feature type="compositionally biased region" description="Polar residues" evidence="6">
    <location>
        <begin position="215"/>
        <end position="235"/>
    </location>
</feature>
<dbReference type="InterPro" id="IPR009072">
    <property type="entry name" value="Histone-fold"/>
</dbReference>
<reference evidence="7" key="1">
    <citation type="submission" date="2015-06" db="UniProtKB">
        <authorList>
            <consortium name="EnsemblPlants"/>
        </authorList>
    </citation>
    <scope>IDENTIFICATION</scope>
</reference>
<evidence type="ECO:0000256" key="6">
    <source>
        <dbReference type="SAM" id="MobiDB-lite"/>
    </source>
</evidence>
<protein>
    <submittedName>
        <fullName evidence="7">Transcription initiation factor TFIID subunit 9</fullName>
    </submittedName>
</protein>
<dbReference type="GO" id="GO:0016251">
    <property type="term" value="F:RNA polymerase II general transcription initiation factor activity"/>
    <property type="evidence" value="ECO:0007669"/>
    <property type="project" value="TreeGrafter"/>
</dbReference>
<accession>N1QPR3</accession>
<dbReference type="GO" id="GO:0051123">
    <property type="term" value="P:RNA polymerase II preinitiation complex assembly"/>
    <property type="evidence" value="ECO:0007669"/>
    <property type="project" value="TreeGrafter"/>
</dbReference>
<dbReference type="PANTHER" id="PTHR48068:SF7">
    <property type="entry name" value="TRANSCRIPTION INITIATION FACTOR TFIID SUBUNIT 9"/>
    <property type="match status" value="1"/>
</dbReference>